<proteinExistence type="predicted"/>
<keyword evidence="3" id="KW-1185">Reference proteome</keyword>
<name>A0A4R6AR56_9RHOB</name>
<keyword evidence="1" id="KW-1133">Transmembrane helix</keyword>
<dbReference type="Proteomes" id="UP000295701">
    <property type="component" value="Unassembled WGS sequence"/>
</dbReference>
<reference evidence="2 3" key="1">
    <citation type="submission" date="2019-03" db="EMBL/GenBank/DDBJ databases">
        <title>Primorskyibacter sp. SS33 isolated from sediments.</title>
        <authorList>
            <person name="Xunke S."/>
        </authorList>
    </citation>
    <scope>NUCLEOTIDE SEQUENCE [LARGE SCALE GENOMIC DNA]</scope>
    <source>
        <strain evidence="2 3">SS33</strain>
    </source>
</reference>
<evidence type="ECO:0000256" key="1">
    <source>
        <dbReference type="SAM" id="Phobius"/>
    </source>
</evidence>
<gene>
    <name evidence="2" type="ORF">E2L08_01740</name>
</gene>
<evidence type="ECO:0000313" key="3">
    <source>
        <dbReference type="Proteomes" id="UP000295701"/>
    </source>
</evidence>
<evidence type="ECO:0000313" key="2">
    <source>
        <dbReference type="EMBL" id="TDL84213.1"/>
    </source>
</evidence>
<feature type="transmembrane region" description="Helical" evidence="1">
    <location>
        <begin position="20"/>
        <end position="42"/>
    </location>
</feature>
<comment type="caution">
    <text evidence="2">The sequence shown here is derived from an EMBL/GenBank/DDBJ whole genome shotgun (WGS) entry which is preliminary data.</text>
</comment>
<evidence type="ECO:0008006" key="4">
    <source>
        <dbReference type="Google" id="ProtNLM"/>
    </source>
</evidence>
<protein>
    <recommendedName>
        <fullName evidence="4">TadE-like protein</fullName>
    </recommendedName>
</protein>
<accession>A0A4R6AR56</accession>
<organism evidence="2 3">
    <name type="scientific">Palleronia sediminis</name>
    <dbReference type="NCBI Taxonomy" id="2547833"/>
    <lineage>
        <taxon>Bacteria</taxon>
        <taxon>Pseudomonadati</taxon>
        <taxon>Pseudomonadota</taxon>
        <taxon>Alphaproteobacteria</taxon>
        <taxon>Rhodobacterales</taxon>
        <taxon>Roseobacteraceae</taxon>
        <taxon>Palleronia</taxon>
    </lineage>
</organism>
<dbReference type="EMBL" id="SNAA01000001">
    <property type="protein sequence ID" value="TDL84213.1"/>
    <property type="molecule type" value="Genomic_DNA"/>
</dbReference>
<keyword evidence="1" id="KW-0472">Membrane</keyword>
<dbReference type="AlphaFoldDB" id="A0A4R6AR56"/>
<sequence>MPSRIAHRLRRFRRDEAGSYVAETLLILPLLIWGVLATLVYVDGYRTQTANLRISYSLSDMISRTRTSLGPNYVDGLGRIYDHLSGGRSSTSLRVTLLHWNKSDDKHYLDWSDSTDGGQPPLTQETLSTVLPRVPTLFDGDRIIVLETWMDYDPPFKTGIDKRTFGNITVTSPRFLAKIGYDPAL</sequence>
<keyword evidence="1" id="KW-0812">Transmembrane</keyword>